<organism evidence="9 10">
    <name type="scientific">Thermaerobacter composti</name>
    <dbReference type="NCBI Taxonomy" id="554949"/>
    <lineage>
        <taxon>Bacteria</taxon>
        <taxon>Bacillati</taxon>
        <taxon>Bacillota</taxon>
        <taxon>Clostridia</taxon>
        <taxon>Eubacteriales</taxon>
        <taxon>Clostridiales Family XVII. Incertae Sedis</taxon>
        <taxon>Thermaerobacter</taxon>
    </lineage>
</organism>
<evidence type="ECO:0000256" key="1">
    <source>
        <dbReference type="ARBA" id="ARBA00004651"/>
    </source>
</evidence>
<dbReference type="EMBL" id="CP132508">
    <property type="protein sequence ID" value="WPD18294.1"/>
    <property type="molecule type" value="Genomic_DNA"/>
</dbReference>
<dbReference type="PROSITE" id="PS50928">
    <property type="entry name" value="ABC_TM1"/>
    <property type="match status" value="1"/>
</dbReference>
<evidence type="ECO:0000256" key="2">
    <source>
        <dbReference type="ARBA" id="ARBA00022448"/>
    </source>
</evidence>
<evidence type="ECO:0000256" key="4">
    <source>
        <dbReference type="ARBA" id="ARBA00022692"/>
    </source>
</evidence>
<gene>
    <name evidence="9" type="ORF">Q5761_07885</name>
</gene>
<evidence type="ECO:0000256" key="5">
    <source>
        <dbReference type="ARBA" id="ARBA00022989"/>
    </source>
</evidence>
<keyword evidence="10" id="KW-1185">Reference proteome</keyword>
<name>A0ABZ0QNP0_9FIRM</name>
<keyword evidence="4 7" id="KW-0812">Transmembrane</keyword>
<evidence type="ECO:0000313" key="10">
    <source>
        <dbReference type="Proteomes" id="UP001304683"/>
    </source>
</evidence>
<feature type="domain" description="ABC transmembrane type-1" evidence="8">
    <location>
        <begin position="76"/>
        <end position="265"/>
    </location>
</feature>
<accession>A0ABZ0QNP0</accession>
<keyword evidence="2 7" id="KW-0813">Transport</keyword>
<dbReference type="PANTHER" id="PTHR43744">
    <property type="entry name" value="ABC TRANSPORTER PERMEASE PROTEIN MG189-RELATED-RELATED"/>
    <property type="match status" value="1"/>
</dbReference>
<feature type="transmembrane region" description="Helical" evidence="7">
    <location>
        <begin position="245"/>
        <end position="265"/>
    </location>
</feature>
<dbReference type="InterPro" id="IPR035906">
    <property type="entry name" value="MetI-like_sf"/>
</dbReference>
<keyword evidence="3" id="KW-1003">Cell membrane</keyword>
<feature type="transmembrane region" description="Helical" evidence="7">
    <location>
        <begin position="75"/>
        <end position="101"/>
    </location>
</feature>
<dbReference type="SUPFAM" id="SSF161098">
    <property type="entry name" value="MetI-like"/>
    <property type="match status" value="1"/>
</dbReference>
<evidence type="ECO:0000256" key="7">
    <source>
        <dbReference type="RuleBase" id="RU363032"/>
    </source>
</evidence>
<dbReference type="Proteomes" id="UP001304683">
    <property type="component" value="Chromosome"/>
</dbReference>
<proteinExistence type="inferred from homology"/>
<evidence type="ECO:0000259" key="8">
    <source>
        <dbReference type="PROSITE" id="PS50928"/>
    </source>
</evidence>
<keyword evidence="6 7" id="KW-0472">Membrane</keyword>
<dbReference type="Pfam" id="PF00528">
    <property type="entry name" value="BPD_transp_1"/>
    <property type="match status" value="1"/>
</dbReference>
<dbReference type="InterPro" id="IPR000515">
    <property type="entry name" value="MetI-like"/>
</dbReference>
<keyword evidence="5 7" id="KW-1133">Transmembrane helix</keyword>
<dbReference type="PANTHER" id="PTHR43744:SF12">
    <property type="entry name" value="ABC TRANSPORTER PERMEASE PROTEIN MG189-RELATED"/>
    <property type="match status" value="1"/>
</dbReference>
<comment type="subcellular location">
    <subcellularLocation>
        <location evidence="1 7">Cell membrane</location>
        <topology evidence="1 7">Multi-pass membrane protein</topology>
    </subcellularLocation>
</comment>
<evidence type="ECO:0000256" key="3">
    <source>
        <dbReference type="ARBA" id="ARBA00022475"/>
    </source>
</evidence>
<reference evidence="9 10" key="1">
    <citation type="submission" date="2023-08" db="EMBL/GenBank/DDBJ databases">
        <title>Genome sequence of Thermaerobacter compostii strain Ins1, a spore-forming filamentous bacterium isolated from a deep geothermal reservoir.</title>
        <authorList>
            <person name="Bregnard D."/>
            <person name="Gonzalez D."/>
            <person name="Junier P."/>
        </authorList>
    </citation>
    <scope>NUCLEOTIDE SEQUENCE [LARGE SCALE GENOMIC DNA]</scope>
    <source>
        <strain evidence="9 10">Ins1</strain>
    </source>
</reference>
<evidence type="ECO:0000313" key="9">
    <source>
        <dbReference type="EMBL" id="WPD18294.1"/>
    </source>
</evidence>
<sequence>MTRPRRRALSLVLLYAAATLALVVAVFPYAYLLLQSLAPWDQVERRWIPSELTLRSYVWLLQGGEASLPRPWLRAFLNSIVVSLADTATSLLCGMMVGYALSKIRFRGARVVYNFLLFHMFYPGILLLVPTFLIIRALGLYNTYLAMILPKAIHLWVIFMYTNFFMRVPEELLDAARADGASEWTILWRIAAPLTGGLTTILGLFVFTERWAELLWDLLAVRDEHLMTLNVLLASMQGPYGTYPGPLYAAAALLTLPIVVLFLVFSRRFLVGVSYIFR</sequence>
<feature type="transmembrane region" description="Helical" evidence="7">
    <location>
        <begin position="113"/>
        <end position="138"/>
    </location>
</feature>
<feature type="transmembrane region" description="Helical" evidence="7">
    <location>
        <begin position="144"/>
        <end position="165"/>
    </location>
</feature>
<feature type="transmembrane region" description="Helical" evidence="7">
    <location>
        <begin position="186"/>
        <end position="207"/>
    </location>
</feature>
<protein>
    <submittedName>
        <fullName evidence="9">Carbohydrate ABC transporter permease</fullName>
    </submittedName>
</protein>
<dbReference type="CDD" id="cd06261">
    <property type="entry name" value="TM_PBP2"/>
    <property type="match status" value="1"/>
</dbReference>
<comment type="similarity">
    <text evidence="7">Belongs to the binding-protein-dependent transport system permease family.</text>
</comment>
<dbReference type="Gene3D" id="1.10.3720.10">
    <property type="entry name" value="MetI-like"/>
    <property type="match status" value="1"/>
</dbReference>
<dbReference type="RefSeq" id="WP_318750145.1">
    <property type="nucleotide sequence ID" value="NZ_CP132508.1"/>
</dbReference>
<feature type="transmembrane region" description="Helical" evidence="7">
    <location>
        <begin position="12"/>
        <end position="34"/>
    </location>
</feature>
<evidence type="ECO:0000256" key="6">
    <source>
        <dbReference type="ARBA" id="ARBA00023136"/>
    </source>
</evidence>